<proteinExistence type="predicted"/>
<evidence type="ECO:0000313" key="3">
    <source>
        <dbReference type="Proteomes" id="UP000439123"/>
    </source>
</evidence>
<evidence type="ECO:0000256" key="1">
    <source>
        <dbReference type="SAM" id="MobiDB-lite"/>
    </source>
</evidence>
<evidence type="ECO:0000313" key="2">
    <source>
        <dbReference type="EMBL" id="VXA89051.1"/>
    </source>
</evidence>
<dbReference type="Proteomes" id="UP000439123">
    <property type="component" value="Unassembled WGS sequence"/>
</dbReference>
<dbReference type="EMBL" id="CABWLC010000020">
    <property type="protein sequence ID" value="VXA89051.1"/>
    <property type="molecule type" value="Genomic_DNA"/>
</dbReference>
<dbReference type="AlphaFoldDB" id="A0A653LCH3"/>
<organism evidence="2 3">
    <name type="scientific">Aeromonas veronii</name>
    <dbReference type="NCBI Taxonomy" id="654"/>
    <lineage>
        <taxon>Bacteria</taxon>
        <taxon>Pseudomonadati</taxon>
        <taxon>Pseudomonadota</taxon>
        <taxon>Gammaproteobacteria</taxon>
        <taxon>Aeromonadales</taxon>
        <taxon>Aeromonadaceae</taxon>
        <taxon>Aeromonas</taxon>
    </lineage>
</organism>
<accession>A0A653LCH3</accession>
<gene>
    <name evidence="2" type="ORF">AERO8C_70680</name>
</gene>
<name>A0A653LCH3_AERVE</name>
<sequence>MNGGGEYGKATMVLLCRAIDECDPPHESEPVQLPFRMSAGCLWYAFCTITQGAGDDEESRDSDDGVVAATRAGLE</sequence>
<feature type="region of interest" description="Disordered" evidence="1">
    <location>
        <begin position="53"/>
        <end position="75"/>
    </location>
</feature>
<protein>
    <submittedName>
        <fullName evidence="2">Uncharacterized protein</fullName>
    </submittedName>
</protein>
<reference evidence="2 3" key="1">
    <citation type="submission" date="2019-10" db="EMBL/GenBank/DDBJ databases">
        <authorList>
            <person name="Karimi E."/>
        </authorList>
    </citation>
    <scope>NUCLEOTIDE SEQUENCE [LARGE SCALE GENOMIC DNA]</scope>
    <source>
        <strain evidence="2">Aeromonas sp. 8C</strain>
    </source>
</reference>